<dbReference type="Gene3D" id="3.40.50.2020">
    <property type="match status" value="2"/>
</dbReference>
<evidence type="ECO:0000256" key="3">
    <source>
        <dbReference type="ARBA" id="ARBA00022723"/>
    </source>
</evidence>
<keyword evidence="4" id="KW-0545">Nucleotide biosynthesis</keyword>
<dbReference type="GO" id="GO:0002189">
    <property type="term" value="C:ribose phosphate diphosphokinase complex"/>
    <property type="evidence" value="ECO:0007669"/>
    <property type="project" value="TreeGrafter"/>
</dbReference>
<evidence type="ECO:0000256" key="5">
    <source>
        <dbReference type="ARBA" id="ARBA00022741"/>
    </source>
</evidence>
<dbReference type="SMART" id="SM01400">
    <property type="entry name" value="Pribosyltran_N"/>
    <property type="match status" value="1"/>
</dbReference>
<dbReference type="GO" id="GO:0005524">
    <property type="term" value="F:ATP binding"/>
    <property type="evidence" value="ECO:0007669"/>
    <property type="project" value="UniProtKB-KW"/>
</dbReference>
<dbReference type="InterPro" id="IPR029057">
    <property type="entry name" value="PRTase-like"/>
</dbReference>
<dbReference type="PROSITE" id="PS00114">
    <property type="entry name" value="PRPP_SYNTHASE"/>
    <property type="match status" value="1"/>
</dbReference>
<dbReference type="EC" id="2.7.6.1" evidence="1"/>
<protein>
    <recommendedName>
        <fullName evidence="1">ribose-phosphate diphosphokinase</fullName>
        <ecNumber evidence="1">2.7.6.1</ecNumber>
    </recommendedName>
</protein>
<reference evidence="11" key="1">
    <citation type="submission" date="2020-05" db="EMBL/GenBank/DDBJ databases">
        <authorList>
            <person name="Chiriac C."/>
            <person name="Salcher M."/>
            <person name="Ghai R."/>
            <person name="Kavagutti S V."/>
        </authorList>
    </citation>
    <scope>NUCLEOTIDE SEQUENCE</scope>
</reference>
<dbReference type="InterPro" id="IPR000842">
    <property type="entry name" value="PRib_PP_synth_CS"/>
</dbReference>
<dbReference type="GO" id="GO:0005737">
    <property type="term" value="C:cytoplasm"/>
    <property type="evidence" value="ECO:0007669"/>
    <property type="project" value="TreeGrafter"/>
</dbReference>
<accession>A0A6J6PNT7</accession>
<evidence type="ECO:0000256" key="4">
    <source>
        <dbReference type="ARBA" id="ARBA00022727"/>
    </source>
</evidence>
<proteinExistence type="predicted"/>
<dbReference type="PANTHER" id="PTHR10210">
    <property type="entry name" value="RIBOSE-PHOSPHATE DIPHOSPHOKINASE FAMILY MEMBER"/>
    <property type="match status" value="1"/>
</dbReference>
<evidence type="ECO:0000256" key="6">
    <source>
        <dbReference type="ARBA" id="ARBA00022777"/>
    </source>
</evidence>
<dbReference type="GO" id="GO:0016301">
    <property type="term" value="F:kinase activity"/>
    <property type="evidence" value="ECO:0007669"/>
    <property type="project" value="UniProtKB-KW"/>
</dbReference>
<dbReference type="Pfam" id="PF13793">
    <property type="entry name" value="Pribosyltran_N"/>
    <property type="match status" value="1"/>
</dbReference>
<evidence type="ECO:0000256" key="9">
    <source>
        <dbReference type="ARBA" id="ARBA00049535"/>
    </source>
</evidence>
<dbReference type="PANTHER" id="PTHR10210:SF41">
    <property type="entry name" value="RIBOSE-PHOSPHATE PYROPHOSPHOKINASE 1, CHLOROPLASTIC"/>
    <property type="match status" value="1"/>
</dbReference>
<dbReference type="GO" id="GO:0004749">
    <property type="term" value="F:ribose phosphate diphosphokinase activity"/>
    <property type="evidence" value="ECO:0007669"/>
    <property type="project" value="UniProtKB-EC"/>
</dbReference>
<dbReference type="GO" id="GO:0006164">
    <property type="term" value="P:purine nucleotide biosynthetic process"/>
    <property type="evidence" value="ECO:0007669"/>
    <property type="project" value="TreeGrafter"/>
</dbReference>
<keyword evidence="5" id="KW-0547">Nucleotide-binding</keyword>
<dbReference type="InterPro" id="IPR000836">
    <property type="entry name" value="PRTase_dom"/>
</dbReference>
<keyword evidence="6" id="KW-0418">Kinase</keyword>
<keyword evidence="8" id="KW-0460">Magnesium</keyword>
<dbReference type="CDD" id="cd06223">
    <property type="entry name" value="PRTases_typeI"/>
    <property type="match status" value="1"/>
</dbReference>
<evidence type="ECO:0000256" key="1">
    <source>
        <dbReference type="ARBA" id="ARBA00013247"/>
    </source>
</evidence>
<dbReference type="GO" id="GO:0009156">
    <property type="term" value="P:ribonucleoside monophosphate biosynthetic process"/>
    <property type="evidence" value="ECO:0007669"/>
    <property type="project" value="InterPro"/>
</dbReference>
<evidence type="ECO:0000256" key="8">
    <source>
        <dbReference type="ARBA" id="ARBA00022842"/>
    </source>
</evidence>
<keyword evidence="2" id="KW-0808">Transferase</keyword>
<dbReference type="NCBIfam" id="TIGR01251">
    <property type="entry name" value="ribP_PPkin"/>
    <property type="match status" value="1"/>
</dbReference>
<feature type="domain" description="Ribose-phosphate pyrophosphokinase N-terminal" evidence="10">
    <location>
        <begin position="38"/>
        <end position="154"/>
    </location>
</feature>
<sequence>MQPGSGTTELTLPGLESPGIVTETATGHWIERGPQKRLMIFAGRSHPDLAKRICEQLDVELASVTLKTFANGETYCRYDESIRGADIFIVQTGSGEIDRNIMELCFMIQAAKLASAKRITAVMPLFPYARQDRKAKPREPISARFVADLLQLAGADRILTMDLHAGQIQGFFTIPVDHMTALPLFARHFRDLGLFGDGIVSVSPDAGRAKQAERFAQMLEAEFAMMHKSRPEHDVVAVTEIAGRVNGKIAILGDDVIMTGGTMRANVGALQEHGAKEVWLFATHGMFCGDSLDKFASDDRIKGIVVTDTVPIDPLTRPEKLTILPVSGLLAETIMNVFADDSVSAIFGGENQLF</sequence>
<dbReference type="InterPro" id="IPR029099">
    <property type="entry name" value="Pribosyltran_N"/>
</dbReference>
<name>A0A6J6PNT7_9ZZZZ</name>
<organism evidence="11">
    <name type="scientific">freshwater metagenome</name>
    <dbReference type="NCBI Taxonomy" id="449393"/>
    <lineage>
        <taxon>unclassified sequences</taxon>
        <taxon>metagenomes</taxon>
        <taxon>ecological metagenomes</taxon>
    </lineage>
</organism>
<gene>
    <name evidence="11" type="ORF">UFOPK2399_01375</name>
</gene>
<dbReference type="GO" id="GO:0006015">
    <property type="term" value="P:5-phosphoribose 1-diphosphate biosynthetic process"/>
    <property type="evidence" value="ECO:0007669"/>
    <property type="project" value="TreeGrafter"/>
</dbReference>
<dbReference type="SUPFAM" id="SSF53271">
    <property type="entry name" value="PRTase-like"/>
    <property type="match status" value="2"/>
</dbReference>
<evidence type="ECO:0000259" key="10">
    <source>
        <dbReference type="Pfam" id="PF13793"/>
    </source>
</evidence>
<evidence type="ECO:0000256" key="2">
    <source>
        <dbReference type="ARBA" id="ARBA00022679"/>
    </source>
</evidence>
<dbReference type="NCBIfam" id="NF002320">
    <property type="entry name" value="PRK01259.1"/>
    <property type="match status" value="1"/>
</dbReference>
<dbReference type="Pfam" id="PF14572">
    <property type="entry name" value="Pribosyl_synth"/>
    <property type="match status" value="1"/>
</dbReference>
<evidence type="ECO:0000256" key="7">
    <source>
        <dbReference type="ARBA" id="ARBA00022840"/>
    </source>
</evidence>
<dbReference type="InterPro" id="IPR005946">
    <property type="entry name" value="Rib-P_diPkinase"/>
</dbReference>
<dbReference type="EMBL" id="CAEZXP010000004">
    <property type="protein sequence ID" value="CAB4701230.1"/>
    <property type="molecule type" value="Genomic_DNA"/>
</dbReference>
<keyword evidence="7" id="KW-0067">ATP-binding</keyword>
<dbReference type="FunFam" id="3.40.50.2020:FF:000007">
    <property type="entry name" value="Ribose-phosphate pyrophosphokinase"/>
    <property type="match status" value="1"/>
</dbReference>
<evidence type="ECO:0000313" key="11">
    <source>
        <dbReference type="EMBL" id="CAB4701230.1"/>
    </source>
</evidence>
<dbReference type="AlphaFoldDB" id="A0A6J6PNT7"/>
<comment type="catalytic activity">
    <reaction evidence="9">
        <text>D-ribose 5-phosphate + ATP = 5-phospho-alpha-D-ribose 1-diphosphate + AMP + H(+)</text>
        <dbReference type="Rhea" id="RHEA:15609"/>
        <dbReference type="ChEBI" id="CHEBI:15378"/>
        <dbReference type="ChEBI" id="CHEBI:30616"/>
        <dbReference type="ChEBI" id="CHEBI:58017"/>
        <dbReference type="ChEBI" id="CHEBI:78346"/>
        <dbReference type="ChEBI" id="CHEBI:456215"/>
        <dbReference type="EC" id="2.7.6.1"/>
    </reaction>
</comment>
<dbReference type="GO" id="GO:0000287">
    <property type="term" value="F:magnesium ion binding"/>
    <property type="evidence" value="ECO:0007669"/>
    <property type="project" value="InterPro"/>
</dbReference>
<keyword evidence="3" id="KW-0479">Metal-binding</keyword>